<dbReference type="InterPro" id="IPR050628">
    <property type="entry name" value="SNF2_RAD54_helicase_TF"/>
</dbReference>
<evidence type="ECO:0000256" key="7">
    <source>
        <dbReference type="SAM" id="MobiDB-lite"/>
    </source>
</evidence>
<feature type="active site" evidence="6">
    <location>
        <position position="214"/>
    </location>
</feature>
<evidence type="ECO:0000313" key="10">
    <source>
        <dbReference type="Proteomes" id="UP000054248"/>
    </source>
</evidence>
<evidence type="ECO:0000256" key="4">
    <source>
        <dbReference type="ARBA" id="ARBA00022801"/>
    </source>
</evidence>
<dbReference type="GO" id="GO:0008168">
    <property type="term" value="F:methyltransferase activity"/>
    <property type="evidence" value="ECO:0007669"/>
    <property type="project" value="UniProtKB-KW"/>
</dbReference>
<dbReference type="InterPro" id="IPR038718">
    <property type="entry name" value="SNF2-like_sf"/>
</dbReference>
<keyword evidence="6" id="KW-0949">S-adenosyl-L-methionine</keyword>
<reference evidence="9 10" key="1">
    <citation type="submission" date="2014-04" db="EMBL/GenBank/DDBJ databases">
        <authorList>
            <consortium name="DOE Joint Genome Institute"/>
            <person name="Kuo A."/>
            <person name="Girlanda M."/>
            <person name="Perotto S."/>
            <person name="Kohler A."/>
            <person name="Nagy L.G."/>
            <person name="Floudas D."/>
            <person name="Copeland A."/>
            <person name="Barry K.W."/>
            <person name="Cichocki N."/>
            <person name="Veneault-Fourrey C."/>
            <person name="LaButti K."/>
            <person name="Lindquist E.A."/>
            <person name="Lipzen A."/>
            <person name="Lundell T."/>
            <person name="Morin E."/>
            <person name="Murat C."/>
            <person name="Sun H."/>
            <person name="Tunlid A."/>
            <person name="Henrissat B."/>
            <person name="Grigoriev I.V."/>
            <person name="Hibbett D.S."/>
            <person name="Martin F."/>
            <person name="Nordberg H.P."/>
            <person name="Cantor M.N."/>
            <person name="Hua S.X."/>
        </authorList>
    </citation>
    <scope>NUCLEOTIDE SEQUENCE [LARGE SCALE GENOMIC DNA]</scope>
    <source>
        <strain evidence="9 10">MUT 4182</strain>
    </source>
</reference>
<feature type="compositionally biased region" description="Low complexity" evidence="7">
    <location>
        <begin position="1"/>
        <end position="30"/>
    </location>
</feature>
<keyword evidence="1 6" id="KW-0489">Methyltransferase</keyword>
<dbReference type="OrthoDB" id="423221at2759"/>
<dbReference type="Gene3D" id="3.40.50.300">
    <property type="entry name" value="P-loop containing nucleotide triphosphate hydrolases"/>
    <property type="match status" value="1"/>
</dbReference>
<dbReference type="EMBL" id="KN822984">
    <property type="protein sequence ID" value="KIO29314.1"/>
    <property type="molecule type" value="Genomic_DNA"/>
</dbReference>
<feature type="region of interest" description="Disordered" evidence="7">
    <location>
        <begin position="2197"/>
        <end position="2287"/>
    </location>
</feature>
<feature type="compositionally biased region" description="Low complexity" evidence="7">
    <location>
        <begin position="2218"/>
        <end position="2246"/>
    </location>
</feature>
<feature type="region of interest" description="Disordered" evidence="7">
    <location>
        <begin position="1867"/>
        <end position="1901"/>
    </location>
</feature>
<dbReference type="InterPro" id="IPR029063">
    <property type="entry name" value="SAM-dependent_MTases_sf"/>
</dbReference>
<accession>A0A0C3QPM2</accession>
<dbReference type="Proteomes" id="UP000054248">
    <property type="component" value="Unassembled WGS sequence"/>
</dbReference>
<dbReference type="PROSITE" id="PS51194">
    <property type="entry name" value="HELICASE_CTER"/>
    <property type="match status" value="1"/>
</dbReference>
<dbReference type="Pfam" id="PF00271">
    <property type="entry name" value="Helicase_C"/>
    <property type="match status" value="1"/>
</dbReference>
<reference evidence="10" key="2">
    <citation type="submission" date="2015-01" db="EMBL/GenBank/DDBJ databases">
        <title>Evolutionary Origins and Diversification of the Mycorrhizal Mutualists.</title>
        <authorList>
            <consortium name="DOE Joint Genome Institute"/>
            <consortium name="Mycorrhizal Genomics Consortium"/>
            <person name="Kohler A."/>
            <person name="Kuo A."/>
            <person name="Nagy L.G."/>
            <person name="Floudas D."/>
            <person name="Copeland A."/>
            <person name="Barry K.W."/>
            <person name="Cichocki N."/>
            <person name="Veneault-Fourrey C."/>
            <person name="LaButti K."/>
            <person name="Lindquist E.A."/>
            <person name="Lipzen A."/>
            <person name="Lundell T."/>
            <person name="Morin E."/>
            <person name="Murat C."/>
            <person name="Riley R."/>
            <person name="Ohm R."/>
            <person name="Sun H."/>
            <person name="Tunlid A."/>
            <person name="Henrissat B."/>
            <person name="Grigoriev I.V."/>
            <person name="Hibbett D.S."/>
            <person name="Martin F."/>
        </authorList>
    </citation>
    <scope>NUCLEOTIDE SEQUENCE [LARGE SCALE GENOMIC DNA]</scope>
    <source>
        <strain evidence="10">MUT 4182</strain>
    </source>
</reference>
<evidence type="ECO:0000259" key="8">
    <source>
        <dbReference type="PROSITE" id="PS51194"/>
    </source>
</evidence>
<keyword evidence="5" id="KW-0067">ATP-binding</keyword>
<proteinExistence type="inferred from homology"/>
<dbReference type="GO" id="GO:0008094">
    <property type="term" value="F:ATP-dependent activity, acting on DNA"/>
    <property type="evidence" value="ECO:0007669"/>
    <property type="project" value="TreeGrafter"/>
</dbReference>
<keyword evidence="3" id="KW-0547">Nucleotide-binding</keyword>
<dbReference type="Pfam" id="PF00176">
    <property type="entry name" value="SNF2-rel_dom"/>
    <property type="match status" value="1"/>
</dbReference>
<feature type="region of interest" description="Disordered" evidence="7">
    <location>
        <begin position="1413"/>
        <end position="1572"/>
    </location>
</feature>
<dbReference type="InterPro" id="IPR027417">
    <property type="entry name" value="P-loop_NTPase"/>
</dbReference>
<evidence type="ECO:0000256" key="1">
    <source>
        <dbReference type="ARBA" id="ARBA00022603"/>
    </source>
</evidence>
<feature type="compositionally biased region" description="Acidic residues" evidence="7">
    <location>
        <begin position="51"/>
        <end position="68"/>
    </location>
</feature>
<name>A0A0C3QPM2_9AGAM</name>
<feature type="domain" description="Helicase C-terminal" evidence="8">
    <location>
        <begin position="2024"/>
        <end position="2186"/>
    </location>
</feature>
<dbReference type="HOGENOM" id="CLU_000796_0_0_1"/>
<dbReference type="PROSITE" id="PS51679">
    <property type="entry name" value="SAM_MT_C5"/>
    <property type="match status" value="1"/>
</dbReference>
<feature type="compositionally biased region" description="Basic residues" evidence="7">
    <location>
        <begin position="1511"/>
        <end position="1523"/>
    </location>
</feature>
<feature type="compositionally biased region" description="Basic and acidic residues" evidence="7">
    <location>
        <begin position="1872"/>
        <end position="1901"/>
    </location>
</feature>
<keyword evidence="4" id="KW-0378">Hydrolase</keyword>
<evidence type="ECO:0000256" key="2">
    <source>
        <dbReference type="ARBA" id="ARBA00022679"/>
    </source>
</evidence>
<dbReference type="SUPFAM" id="SSF53335">
    <property type="entry name" value="S-adenosyl-L-methionine-dependent methyltransferases"/>
    <property type="match status" value="1"/>
</dbReference>
<dbReference type="CDD" id="cd18793">
    <property type="entry name" value="SF2_C_SNF"/>
    <property type="match status" value="1"/>
</dbReference>
<dbReference type="InterPro" id="IPR014001">
    <property type="entry name" value="Helicase_ATP-bd"/>
</dbReference>
<dbReference type="InterPro" id="IPR000330">
    <property type="entry name" value="SNF2_N"/>
</dbReference>
<dbReference type="GO" id="GO:0006281">
    <property type="term" value="P:DNA repair"/>
    <property type="evidence" value="ECO:0007669"/>
    <property type="project" value="TreeGrafter"/>
</dbReference>
<dbReference type="InterPro" id="IPR001650">
    <property type="entry name" value="Helicase_C-like"/>
</dbReference>
<feature type="compositionally biased region" description="Acidic residues" evidence="7">
    <location>
        <begin position="1488"/>
        <end position="1506"/>
    </location>
</feature>
<keyword evidence="2 6" id="KW-0808">Transferase</keyword>
<dbReference type="GO" id="GO:0005634">
    <property type="term" value="C:nucleus"/>
    <property type="evidence" value="ECO:0007669"/>
    <property type="project" value="TreeGrafter"/>
</dbReference>
<dbReference type="GO" id="GO:0005524">
    <property type="term" value="F:ATP binding"/>
    <property type="evidence" value="ECO:0007669"/>
    <property type="project" value="UniProtKB-KW"/>
</dbReference>
<dbReference type="GO" id="GO:0016787">
    <property type="term" value="F:hydrolase activity"/>
    <property type="evidence" value="ECO:0007669"/>
    <property type="project" value="UniProtKB-KW"/>
</dbReference>
<feature type="region of interest" description="Disordered" evidence="7">
    <location>
        <begin position="1"/>
        <end position="92"/>
    </location>
</feature>
<dbReference type="InterPro" id="IPR049730">
    <property type="entry name" value="SNF2/RAD54-like_C"/>
</dbReference>
<gene>
    <name evidence="9" type="ORF">M407DRAFT_228057</name>
</gene>
<comment type="similarity">
    <text evidence="6">Belongs to the class I-like SAM-binding methyltransferase superfamily. C5-methyltransferase family.</text>
</comment>
<dbReference type="Gene3D" id="3.40.50.10810">
    <property type="entry name" value="Tandem AAA-ATPase domain"/>
    <property type="match status" value="1"/>
</dbReference>
<dbReference type="Gene3D" id="3.40.50.150">
    <property type="entry name" value="Vaccinia Virus protein VP39"/>
    <property type="match status" value="1"/>
</dbReference>
<dbReference type="GO" id="GO:0032259">
    <property type="term" value="P:methylation"/>
    <property type="evidence" value="ECO:0007669"/>
    <property type="project" value="UniProtKB-KW"/>
</dbReference>
<organism evidence="9 10">
    <name type="scientific">Tulasnella calospora MUT 4182</name>
    <dbReference type="NCBI Taxonomy" id="1051891"/>
    <lineage>
        <taxon>Eukaryota</taxon>
        <taxon>Fungi</taxon>
        <taxon>Dikarya</taxon>
        <taxon>Basidiomycota</taxon>
        <taxon>Agaricomycotina</taxon>
        <taxon>Agaricomycetes</taxon>
        <taxon>Cantharellales</taxon>
        <taxon>Tulasnellaceae</taxon>
        <taxon>Tulasnella</taxon>
    </lineage>
</organism>
<dbReference type="SUPFAM" id="SSF52540">
    <property type="entry name" value="P-loop containing nucleoside triphosphate hydrolases"/>
    <property type="match status" value="2"/>
</dbReference>
<dbReference type="PANTHER" id="PTHR45626:SF26">
    <property type="entry name" value="FAMILY HELICASE, PUTATIVE (AFU_ORTHOLOGUE AFUA_2G09120)-RELATED"/>
    <property type="match status" value="1"/>
</dbReference>
<protein>
    <recommendedName>
        <fullName evidence="8">Helicase C-terminal domain-containing protein</fullName>
    </recommendedName>
</protein>
<dbReference type="Pfam" id="PF00145">
    <property type="entry name" value="DNA_methylase"/>
    <property type="match status" value="1"/>
</dbReference>
<dbReference type="SMART" id="SM00487">
    <property type="entry name" value="DEXDc"/>
    <property type="match status" value="1"/>
</dbReference>
<dbReference type="PANTHER" id="PTHR45626">
    <property type="entry name" value="TRANSCRIPTION TERMINATION FACTOR 2-RELATED"/>
    <property type="match status" value="1"/>
</dbReference>
<feature type="compositionally biased region" description="Acidic residues" evidence="7">
    <location>
        <begin position="2268"/>
        <end position="2281"/>
    </location>
</feature>
<dbReference type="STRING" id="1051891.A0A0C3QPM2"/>
<evidence type="ECO:0000256" key="3">
    <source>
        <dbReference type="ARBA" id="ARBA00022741"/>
    </source>
</evidence>
<sequence length="2287" mass="254811">MAPAASSSKSSKASTSKAKSAAGQSKLGKFGFKGGSSTNKTKGDASRTTTEDEEPDEEEEEDEDEEIEGGNNTAGAKKKKTGRPDQSDLPPLTDIPSIFADLVKRIPDFVAFAKAFKGRKLRVATMCSGTESPLLALGLITRALKRDHGVDLQFEHVFSCEIVPWKQAYIERNFKPPLLFRDVTELGNEEATTAYGAKITVPIDVDMLIAGTSCVDYSTLNNHQQGIEAKGESGETFRGMMRWIQRAQPTIFILENVCGAPWPKIAKDIEKTGYSTAFSRFDTKNYYIPHTRMRVYLFAVREQGSRGERKAQKWLETVKGLQRPCSTPYDAFLLAADDPRIQIGRERLVKGDSSRAKTVVDWAKCEARHARARLEEQLGNRRPLTNWSENGTCKMQDFAWIDWASSQVDRVWDLMEISFMRAAAKGYDSTYKSILWNLSQNVDRQIGSSVAGISPCMTPTMIPYLNFRGGPMLGVEALGLQGLPVDELVLTRETEDNLSDLAGNAMSSTVVGTAMVVALFLAGEILCNDIPEDPDADMDADQDKNKLPGEDLVSGFDQLAISDLDLARLRDVPLKELLEKAKASARLCACEGRSLVTTTELTRCQDCGHTACTRCGGRPEHNYAVIDVEANPRIRPLAFQKEAKEVLPMRVALTGVSTEKLDRLKKSAGLDIKSSVWESYKRAVSKATGQELHYHALKRQSIWVAVYHSPVASLELNLDPKHPEWRLYAKPDPSEPMNSPVRRMLDRPVARLRISEVLFQGEWEFALPYSVSFDIEIRGISDPEVEGEGLVPGWEPRLGLQKPELKNKKVWSKLGVTVPEENKADLDTDIAGTYRWLPGCAAANASLHVQEGRDDSLPPVFFFLDPSKWGENDEDSFVFSSTFRRYDYGETRPIFASIDTRYRQSDTEDTESIACHVFCRWVAEPAVKIQTASSADATFGAPASSLKFEVGIHDCQSAQAILTCKVRLPAGADDILWPKNAWSEVDQIHERKTFQEIAFLTERLREVPNQGDWLETSVDSRELACTTCSPTPPELHWVLDPKAKGGKGGKRSALALEDPEQASIFELALKNRPSPFVTQLRRDDEGFGHVRIGINIASLTHRVTARLPSANRHNPIHTSYRITTDYMPPAKLTRPKFVLKSNRRDPAHKGPPGFRIPLRPEQLRSLTWMVAQERADVPEFEEEEIVEAIIEPLGWRAEARATRKVRVRGGVLADEVGYGKTAITLGLISCSSDKEWKVPKSSVTRGLIPTQATLIIVPAHLVKQWESEVSKFTKKNRMTVVAVYNAMQLKKRTVEEFLEADIVIVPSNLFSSNTYLPALAAFGAVGALPPNFGRYFRERLDKTIEGVRAQAKRLQDDGAQPVWNAIVEGDTIDTSLHAAPVIAPSKRLRGRAFREMAEARALAGEDNAAPATVKSKVKPAEDSAATLQIEIDDSDGAKPSLRKRSSRRSLVESDEEEEVPKKTSVGRKQRKTEEQDYEIEVVSSDESFSADESEESVQTISDDESDSSLKAKAKPKPKAKPKAPSKPPKKEVAQPSKKRKSVAVSDGEEEQKPAKKTKAPAKEKPSVASQDPWKLQSKAVKKEWKEMQCPILEMFYWNRVVVDEYTYVKDEAHALITKLESKHRWILSGTPPIHDFASLKTIAIFLGIHLGVDDEDENPTTRGSERTAVEAFHSFREIRSVDWYAHRYEVGQRFLDQYVRQNIAEIDEIIFHEHIELIQLPAAERALERELDHTLRAQDMMIKRGKKTQSDRDQRIMKSLREAKSAEEALIKCVAYYDNVQSGEDNAMKACDYVVKVRKAELESCQKDIYKTLQKLEKQRKAVGKTEQETHYQEWIRVTKSSGVGDHEATRIVLEMYEAARSGAAWSVGDPASKKGEKAEESTASSDEPRSKKGKTDSTKADAIWEHRQTAHALRQLVRELIGRVRSYRYFEAVRDIQKEHVEFTIDCPRCGRTAVPRDEISLLSSCGHMGCSDCVKACTINEECVRAGTSECQASAQALNIVPAISLGTDDEIKDARRHFGKKLEVVVDLIKNRIPKDERVILFIQYEDLMKKVLEALRANKIACLLLAGTAMQQSEKLSHFQSDEAKEKVLVLALEDESASGANLTIANHAIFLSPLFAKSKEHFKATETQAIGRVRRYGQVRPVHIWRFIARDTIDVEVYERFSGRSYQREVDEATVAAKSQIVEMVDLTAPAPTASAATRGSKSVTSSGEQDDPSPSTSPSTRAPSTVSSTAEVSAVVASLSMGQNADEGEDVEVGKVDVTVPMDEDDDGDEFDDPDTQMLMS</sequence>
<evidence type="ECO:0000313" key="9">
    <source>
        <dbReference type="EMBL" id="KIO29314.1"/>
    </source>
</evidence>
<dbReference type="InterPro" id="IPR001525">
    <property type="entry name" value="C5_MeTfrase"/>
</dbReference>
<keyword evidence="10" id="KW-1185">Reference proteome</keyword>
<evidence type="ECO:0000256" key="6">
    <source>
        <dbReference type="PROSITE-ProRule" id="PRU01016"/>
    </source>
</evidence>
<evidence type="ECO:0000256" key="5">
    <source>
        <dbReference type="ARBA" id="ARBA00022840"/>
    </source>
</evidence>